<name>A0A1E5Q8G8_9PROT</name>
<evidence type="ECO:0000313" key="4">
    <source>
        <dbReference type="Proteomes" id="UP000095347"/>
    </source>
</evidence>
<dbReference type="Gene3D" id="3.10.450.160">
    <property type="entry name" value="inner membrane protein cigr"/>
    <property type="match status" value="1"/>
</dbReference>
<keyword evidence="2" id="KW-0732">Signal</keyword>
<evidence type="ECO:0000256" key="2">
    <source>
        <dbReference type="SAM" id="SignalP"/>
    </source>
</evidence>
<feature type="compositionally biased region" description="Basic and acidic residues" evidence="1">
    <location>
        <begin position="131"/>
        <end position="143"/>
    </location>
</feature>
<dbReference type="EMBL" id="MCGG01000020">
    <property type="protein sequence ID" value="OEJ67695.1"/>
    <property type="molecule type" value="Genomic_DNA"/>
</dbReference>
<dbReference type="STRING" id="28181.BEN30_08150"/>
<protein>
    <submittedName>
        <fullName evidence="3">Uncharacterized protein</fullName>
    </submittedName>
</protein>
<accession>A0A1E5Q8G8</accession>
<reference evidence="4" key="1">
    <citation type="submission" date="2016-07" db="EMBL/GenBank/DDBJ databases">
        <authorList>
            <person name="Florea S."/>
            <person name="Webb J.S."/>
            <person name="Jaromczyk J."/>
            <person name="Schardl C.L."/>
        </authorList>
    </citation>
    <scope>NUCLEOTIDE SEQUENCE [LARGE SCALE GENOMIC DNA]</scope>
    <source>
        <strain evidence="4">MV-1</strain>
    </source>
</reference>
<keyword evidence="4" id="KW-1185">Reference proteome</keyword>
<dbReference type="Proteomes" id="UP000095347">
    <property type="component" value="Unassembled WGS sequence"/>
</dbReference>
<proteinExistence type="predicted"/>
<comment type="caution">
    <text evidence="3">The sequence shown here is derived from an EMBL/GenBank/DDBJ whole genome shotgun (WGS) entry which is preliminary data.</text>
</comment>
<feature type="region of interest" description="Disordered" evidence="1">
    <location>
        <begin position="61"/>
        <end position="143"/>
    </location>
</feature>
<dbReference type="AlphaFoldDB" id="A0A1E5Q8G8"/>
<sequence length="224" mass="24439">MISRKAIATGLAVLCFSSTGWAQSTSEVIRDSVFRDIERRIISEHYGVKLEDIDARTGMPKWAVKSSRDGEDDQDDEDKDEQKNGKGKDKDKHKSKGQDKGLPPGLAKRSSLPPGLQKQYDKNGRLPPGLAKRDLPDDLRSKLPRRVENQDVVEVGNDVVLIDRATGVILDTILGVLNGRSSTTPGSTSGQFLLPDPGPQNSVNTGAEPQSAMGRFFRNIFGGQ</sequence>
<dbReference type="RefSeq" id="WP_069957556.1">
    <property type="nucleotide sequence ID" value="NZ_MCGG01000020.1"/>
</dbReference>
<evidence type="ECO:0000256" key="1">
    <source>
        <dbReference type="SAM" id="MobiDB-lite"/>
    </source>
</evidence>
<feature type="compositionally biased region" description="Acidic residues" evidence="1">
    <location>
        <begin position="70"/>
        <end position="79"/>
    </location>
</feature>
<feature type="compositionally biased region" description="Basic and acidic residues" evidence="1">
    <location>
        <begin position="80"/>
        <end position="99"/>
    </location>
</feature>
<feature type="chain" id="PRO_5009184126" evidence="2">
    <location>
        <begin position="23"/>
        <end position="224"/>
    </location>
</feature>
<organism evidence="3 4">
    <name type="scientific">Magnetovibrio blakemorei</name>
    <dbReference type="NCBI Taxonomy" id="28181"/>
    <lineage>
        <taxon>Bacteria</taxon>
        <taxon>Pseudomonadati</taxon>
        <taxon>Pseudomonadota</taxon>
        <taxon>Alphaproteobacteria</taxon>
        <taxon>Rhodospirillales</taxon>
        <taxon>Magnetovibrionaceae</taxon>
        <taxon>Magnetovibrio</taxon>
    </lineage>
</organism>
<feature type="signal peptide" evidence="2">
    <location>
        <begin position="1"/>
        <end position="22"/>
    </location>
</feature>
<gene>
    <name evidence="3" type="ORF">BEN30_08150</name>
</gene>
<evidence type="ECO:0000313" key="3">
    <source>
        <dbReference type="EMBL" id="OEJ67695.1"/>
    </source>
</evidence>
<dbReference type="OrthoDB" id="7358499at2"/>